<comment type="caution">
    <text evidence="1">The sequence shown here is derived from an EMBL/GenBank/DDBJ whole genome shotgun (WGS) entry which is preliminary data.</text>
</comment>
<gene>
    <name evidence="1" type="primary">AVEN_208136_1</name>
    <name evidence="1" type="ORF">NPIL_69301</name>
</gene>
<feature type="non-terminal residue" evidence="1">
    <location>
        <position position="161"/>
    </location>
</feature>
<proteinExistence type="predicted"/>
<protein>
    <submittedName>
        <fullName evidence="1">Integrase catalytic domain-containing protein</fullName>
    </submittedName>
</protein>
<dbReference type="InterPro" id="IPR036397">
    <property type="entry name" value="RNaseH_sf"/>
</dbReference>
<reference evidence="1" key="1">
    <citation type="submission" date="2020-08" db="EMBL/GenBank/DDBJ databases">
        <title>Multicomponent nature underlies the extraordinary mechanical properties of spider dragline silk.</title>
        <authorList>
            <person name="Kono N."/>
            <person name="Nakamura H."/>
            <person name="Mori M."/>
            <person name="Yoshida Y."/>
            <person name="Ohtoshi R."/>
            <person name="Malay A.D."/>
            <person name="Moran D.A.P."/>
            <person name="Tomita M."/>
            <person name="Numata K."/>
            <person name="Arakawa K."/>
        </authorList>
    </citation>
    <scope>NUCLEOTIDE SEQUENCE</scope>
</reference>
<accession>A0A8X6P7M6</accession>
<dbReference type="InterPro" id="IPR012337">
    <property type="entry name" value="RNaseH-like_sf"/>
</dbReference>
<name>A0A8X6P7M6_NEPPI</name>
<dbReference type="EMBL" id="BMAW01112889">
    <property type="protein sequence ID" value="GFT54929.1"/>
    <property type="molecule type" value="Genomic_DNA"/>
</dbReference>
<dbReference type="PANTHER" id="PTHR47331:SF2">
    <property type="match status" value="1"/>
</dbReference>
<keyword evidence="2" id="KW-1185">Reference proteome</keyword>
<organism evidence="1 2">
    <name type="scientific">Nephila pilipes</name>
    <name type="common">Giant wood spider</name>
    <name type="synonym">Nephila maculata</name>
    <dbReference type="NCBI Taxonomy" id="299642"/>
    <lineage>
        <taxon>Eukaryota</taxon>
        <taxon>Metazoa</taxon>
        <taxon>Ecdysozoa</taxon>
        <taxon>Arthropoda</taxon>
        <taxon>Chelicerata</taxon>
        <taxon>Arachnida</taxon>
        <taxon>Araneae</taxon>
        <taxon>Araneomorphae</taxon>
        <taxon>Entelegynae</taxon>
        <taxon>Araneoidea</taxon>
        <taxon>Nephilidae</taxon>
        <taxon>Nephila</taxon>
    </lineage>
</organism>
<dbReference type="Gene3D" id="3.30.420.10">
    <property type="entry name" value="Ribonuclease H-like superfamily/Ribonuclease H"/>
    <property type="match status" value="1"/>
</dbReference>
<sequence>MVLSELRSTFWILKGRQAIKQVFHKCLPCKLSKAKCGKQIEASLPSETVVPSAPFTTIGIYFAGPVYIRFLKSIDTAYIVLFTCVTTRALHTELVLNLTTDKFLLALQQFTGQTRLTHTIYTDNGTTFHATIKELVLLWQALSSAKIQQYYAQNGITWKFI</sequence>
<dbReference type="PANTHER" id="PTHR47331">
    <property type="entry name" value="PHD-TYPE DOMAIN-CONTAINING PROTEIN"/>
    <property type="match status" value="1"/>
</dbReference>
<dbReference type="SUPFAM" id="SSF53098">
    <property type="entry name" value="Ribonuclease H-like"/>
    <property type="match status" value="1"/>
</dbReference>
<evidence type="ECO:0000313" key="2">
    <source>
        <dbReference type="Proteomes" id="UP000887013"/>
    </source>
</evidence>
<evidence type="ECO:0000313" key="1">
    <source>
        <dbReference type="EMBL" id="GFT54929.1"/>
    </source>
</evidence>
<dbReference type="AlphaFoldDB" id="A0A8X6P7M6"/>
<dbReference type="GO" id="GO:0003676">
    <property type="term" value="F:nucleic acid binding"/>
    <property type="evidence" value="ECO:0007669"/>
    <property type="project" value="InterPro"/>
</dbReference>
<dbReference type="Proteomes" id="UP000887013">
    <property type="component" value="Unassembled WGS sequence"/>
</dbReference>
<dbReference type="OrthoDB" id="6424057at2759"/>